<comment type="similarity">
    <text evidence="1 2">Belongs to the short-chain dehydrogenases/reductases (SDR) family.</text>
</comment>
<evidence type="ECO:0000313" key="4">
    <source>
        <dbReference type="EMBL" id="GGF60789.1"/>
    </source>
</evidence>
<dbReference type="NCBIfam" id="TIGR01963">
    <property type="entry name" value="PHB_DH"/>
    <property type="match status" value="1"/>
</dbReference>
<dbReference type="FunFam" id="3.40.50.720:FF:000084">
    <property type="entry name" value="Short-chain dehydrogenase reductase"/>
    <property type="match status" value="1"/>
</dbReference>
<dbReference type="GO" id="GO:0003858">
    <property type="term" value="F:3-hydroxybutyrate dehydrogenase activity"/>
    <property type="evidence" value="ECO:0007669"/>
    <property type="project" value="InterPro"/>
</dbReference>
<feature type="compositionally biased region" description="Basic and acidic residues" evidence="3">
    <location>
        <begin position="203"/>
        <end position="221"/>
    </location>
</feature>
<dbReference type="InterPro" id="IPR050259">
    <property type="entry name" value="SDR"/>
</dbReference>
<evidence type="ECO:0000256" key="1">
    <source>
        <dbReference type="ARBA" id="ARBA00006484"/>
    </source>
</evidence>
<gene>
    <name evidence="4" type="ORF">GCM10011332_13210</name>
</gene>
<accession>A0A917BZI4</accession>
<dbReference type="Gene3D" id="3.40.50.720">
    <property type="entry name" value="NAD(P)-binding Rossmann-like Domain"/>
    <property type="match status" value="1"/>
</dbReference>
<proteinExistence type="inferred from homology"/>
<evidence type="ECO:0000256" key="3">
    <source>
        <dbReference type="SAM" id="MobiDB-lite"/>
    </source>
</evidence>
<dbReference type="RefSeq" id="WP_188663015.1">
    <property type="nucleotide sequence ID" value="NZ_BMHV01000007.1"/>
</dbReference>
<dbReference type="EMBL" id="BMHV01000007">
    <property type="protein sequence ID" value="GGF60789.1"/>
    <property type="molecule type" value="Genomic_DNA"/>
</dbReference>
<dbReference type="Proteomes" id="UP000632498">
    <property type="component" value="Unassembled WGS sequence"/>
</dbReference>
<protein>
    <submittedName>
        <fullName evidence="4">3-hydroxybutyrate dehydrogenase</fullName>
    </submittedName>
</protein>
<dbReference type="NCBIfam" id="NF009093">
    <property type="entry name" value="PRK12429.1"/>
    <property type="match status" value="1"/>
</dbReference>
<dbReference type="InterPro" id="IPR011294">
    <property type="entry name" value="3-OHbutyrate_DH"/>
</dbReference>
<dbReference type="SUPFAM" id="SSF51735">
    <property type="entry name" value="NAD(P)-binding Rossmann-fold domains"/>
    <property type="match status" value="1"/>
</dbReference>
<dbReference type="InterPro" id="IPR036291">
    <property type="entry name" value="NAD(P)-bd_dom_sf"/>
</dbReference>
<evidence type="ECO:0000256" key="2">
    <source>
        <dbReference type="RuleBase" id="RU000363"/>
    </source>
</evidence>
<dbReference type="PRINTS" id="PR00080">
    <property type="entry name" value="SDRFAMILY"/>
</dbReference>
<reference evidence="4" key="1">
    <citation type="journal article" date="2014" name="Int. J. Syst. Evol. Microbiol.">
        <title>Complete genome sequence of Corynebacterium casei LMG S-19264T (=DSM 44701T), isolated from a smear-ripened cheese.</title>
        <authorList>
            <consortium name="US DOE Joint Genome Institute (JGI-PGF)"/>
            <person name="Walter F."/>
            <person name="Albersmeier A."/>
            <person name="Kalinowski J."/>
            <person name="Ruckert C."/>
        </authorList>
    </citation>
    <scope>NUCLEOTIDE SEQUENCE</scope>
    <source>
        <strain evidence="4">CGMCC 1.15254</strain>
    </source>
</reference>
<keyword evidence="5" id="KW-1185">Reference proteome</keyword>
<reference evidence="4" key="2">
    <citation type="submission" date="2020-09" db="EMBL/GenBank/DDBJ databases">
        <authorList>
            <person name="Sun Q."/>
            <person name="Zhou Y."/>
        </authorList>
    </citation>
    <scope>NUCLEOTIDE SEQUENCE</scope>
    <source>
        <strain evidence="4">CGMCC 1.15254</strain>
    </source>
</reference>
<dbReference type="Pfam" id="PF00106">
    <property type="entry name" value="adh_short"/>
    <property type="match status" value="1"/>
</dbReference>
<dbReference type="PRINTS" id="PR00081">
    <property type="entry name" value="GDHRDH"/>
</dbReference>
<sequence length="260" mass="27347">MLTGKIAVVTGSTSGIGLGIAQAFAEQNADVVVNARTQTPETDALVEQLNGLGTGRVIFAAADLLQQTEIEAMMAKVKSDLGPVDILVNNAGMQHVAPIEDFAPDKWDMVLSLNLTAAFHTMRLALPDMKNKNWGRIINVASAHGQVASVNKSAYVASKHGLIGLTKVCALETAESGITANSICPGWVRTPLVEDQIVARAEKSGRSVEEEARDLLSEKQPSKQFATPDQLGAAAVFLCSDAASQMTGSSLTMDGGWTAV</sequence>
<dbReference type="AlphaFoldDB" id="A0A917BZI4"/>
<feature type="region of interest" description="Disordered" evidence="3">
    <location>
        <begin position="203"/>
        <end position="224"/>
    </location>
</feature>
<dbReference type="PANTHER" id="PTHR42879">
    <property type="entry name" value="3-OXOACYL-(ACYL-CARRIER-PROTEIN) REDUCTASE"/>
    <property type="match status" value="1"/>
</dbReference>
<comment type="caution">
    <text evidence="4">The sequence shown here is derived from an EMBL/GenBank/DDBJ whole genome shotgun (WGS) entry which is preliminary data.</text>
</comment>
<dbReference type="InterPro" id="IPR002347">
    <property type="entry name" value="SDR_fam"/>
</dbReference>
<organism evidence="4 5">
    <name type="scientific">Terasakiella brassicae</name>
    <dbReference type="NCBI Taxonomy" id="1634917"/>
    <lineage>
        <taxon>Bacteria</taxon>
        <taxon>Pseudomonadati</taxon>
        <taxon>Pseudomonadota</taxon>
        <taxon>Alphaproteobacteria</taxon>
        <taxon>Rhodospirillales</taxon>
        <taxon>Terasakiellaceae</taxon>
        <taxon>Terasakiella</taxon>
    </lineage>
</organism>
<name>A0A917BZI4_9PROT</name>
<evidence type="ECO:0000313" key="5">
    <source>
        <dbReference type="Proteomes" id="UP000632498"/>
    </source>
</evidence>
<dbReference type="PANTHER" id="PTHR42879:SF2">
    <property type="entry name" value="3-OXOACYL-[ACYL-CARRIER-PROTEIN] REDUCTASE FABG"/>
    <property type="match status" value="1"/>
</dbReference>